<feature type="region of interest" description="Disordered" evidence="1">
    <location>
        <begin position="1"/>
        <end position="20"/>
    </location>
</feature>
<evidence type="ECO:0000313" key="3">
    <source>
        <dbReference type="Proteomes" id="UP001196413"/>
    </source>
</evidence>
<evidence type="ECO:0000256" key="1">
    <source>
        <dbReference type="SAM" id="MobiDB-lite"/>
    </source>
</evidence>
<evidence type="ECO:0000313" key="2">
    <source>
        <dbReference type="EMBL" id="KAJ1363131.1"/>
    </source>
</evidence>
<protein>
    <submittedName>
        <fullName evidence="2">Uncharacterized protein</fullName>
    </submittedName>
</protein>
<proteinExistence type="predicted"/>
<gene>
    <name evidence="2" type="ORF">KIN20_022912</name>
</gene>
<sequence length="70" mass="7854">MAKYDSNKDDKVDSHKSDNVQIRFKTKDPAEIVAINEELMSSNFVMDTCEDGEETLAESDVFRCLTSSSS</sequence>
<comment type="caution">
    <text evidence="2">The sequence shown here is derived from an EMBL/GenBank/DDBJ whole genome shotgun (WGS) entry which is preliminary data.</text>
</comment>
<organism evidence="2 3">
    <name type="scientific">Parelaphostrongylus tenuis</name>
    <name type="common">Meningeal worm</name>
    <dbReference type="NCBI Taxonomy" id="148309"/>
    <lineage>
        <taxon>Eukaryota</taxon>
        <taxon>Metazoa</taxon>
        <taxon>Ecdysozoa</taxon>
        <taxon>Nematoda</taxon>
        <taxon>Chromadorea</taxon>
        <taxon>Rhabditida</taxon>
        <taxon>Rhabditina</taxon>
        <taxon>Rhabditomorpha</taxon>
        <taxon>Strongyloidea</taxon>
        <taxon>Metastrongylidae</taxon>
        <taxon>Parelaphostrongylus</taxon>
    </lineage>
</organism>
<dbReference type="EMBL" id="JAHQIW010004625">
    <property type="protein sequence ID" value="KAJ1363131.1"/>
    <property type="molecule type" value="Genomic_DNA"/>
</dbReference>
<name>A0AAD5QX28_PARTN</name>
<feature type="compositionally biased region" description="Basic and acidic residues" evidence="1">
    <location>
        <begin position="1"/>
        <end position="18"/>
    </location>
</feature>
<reference evidence="2" key="1">
    <citation type="submission" date="2021-06" db="EMBL/GenBank/DDBJ databases">
        <title>Parelaphostrongylus tenuis whole genome reference sequence.</title>
        <authorList>
            <person name="Garwood T.J."/>
            <person name="Larsen P.A."/>
            <person name="Fountain-Jones N.M."/>
            <person name="Garbe J.R."/>
            <person name="Macchietto M.G."/>
            <person name="Kania S.A."/>
            <person name="Gerhold R.W."/>
            <person name="Richards J.E."/>
            <person name="Wolf T.M."/>
        </authorList>
    </citation>
    <scope>NUCLEOTIDE SEQUENCE</scope>
    <source>
        <strain evidence="2">MNPRO001-30</strain>
        <tissue evidence="2">Meninges</tissue>
    </source>
</reference>
<keyword evidence="3" id="KW-1185">Reference proteome</keyword>
<accession>A0AAD5QX28</accession>
<dbReference type="AlphaFoldDB" id="A0AAD5QX28"/>
<dbReference type="Proteomes" id="UP001196413">
    <property type="component" value="Unassembled WGS sequence"/>
</dbReference>